<name>A0ABP0FZI1_CLALP</name>
<gene>
    <name evidence="8" type="ORF">CVLEPA_LOCUS15171</name>
</gene>
<reference evidence="8 9" key="1">
    <citation type="submission" date="2024-02" db="EMBL/GenBank/DDBJ databases">
        <authorList>
            <person name="Daric V."/>
            <person name="Darras S."/>
        </authorList>
    </citation>
    <scope>NUCLEOTIDE SEQUENCE [LARGE SCALE GENOMIC DNA]</scope>
</reference>
<dbReference type="Gene3D" id="3.30.40.10">
    <property type="entry name" value="Zinc/RING finger domain, C3HC4 (zinc finger)"/>
    <property type="match status" value="1"/>
</dbReference>
<dbReference type="SUPFAM" id="SSF140741">
    <property type="entry name" value="RUN domain-like"/>
    <property type="match status" value="1"/>
</dbReference>
<keyword evidence="1" id="KW-0479">Metal-binding</keyword>
<protein>
    <recommendedName>
        <fullName evidence="10">FYVE and coiled-coil domain-containing protein 1</fullName>
    </recommendedName>
</protein>
<dbReference type="InterPro" id="IPR004012">
    <property type="entry name" value="Run_dom"/>
</dbReference>
<proteinExistence type="predicted"/>
<dbReference type="InterPro" id="IPR011011">
    <property type="entry name" value="Znf_FYVE_PHD"/>
</dbReference>
<feature type="coiled-coil region" evidence="5">
    <location>
        <begin position="579"/>
        <end position="673"/>
    </location>
</feature>
<dbReference type="SUPFAM" id="SSF57997">
    <property type="entry name" value="Tropomyosin"/>
    <property type="match status" value="1"/>
</dbReference>
<dbReference type="SUPFAM" id="SSF57903">
    <property type="entry name" value="FYVE/PHD zinc finger"/>
    <property type="match status" value="1"/>
</dbReference>
<feature type="coiled-coil region" evidence="5">
    <location>
        <begin position="505"/>
        <end position="553"/>
    </location>
</feature>
<keyword evidence="2 4" id="KW-0863">Zinc-finger</keyword>
<feature type="domain" description="FYVE-type" evidence="6">
    <location>
        <begin position="949"/>
        <end position="1005"/>
    </location>
</feature>
<dbReference type="Pfam" id="PF02759">
    <property type="entry name" value="RUN"/>
    <property type="match status" value="1"/>
</dbReference>
<organism evidence="8 9">
    <name type="scientific">Clavelina lepadiformis</name>
    <name type="common">Light-bulb sea squirt</name>
    <name type="synonym">Ascidia lepadiformis</name>
    <dbReference type="NCBI Taxonomy" id="159417"/>
    <lineage>
        <taxon>Eukaryota</taxon>
        <taxon>Metazoa</taxon>
        <taxon>Chordata</taxon>
        <taxon>Tunicata</taxon>
        <taxon>Ascidiacea</taxon>
        <taxon>Aplousobranchia</taxon>
        <taxon>Clavelinidae</taxon>
        <taxon>Clavelina</taxon>
    </lineage>
</organism>
<dbReference type="InterPro" id="IPR037213">
    <property type="entry name" value="Run_dom_sf"/>
</dbReference>
<dbReference type="Gene3D" id="1.20.58.900">
    <property type="match status" value="1"/>
</dbReference>
<dbReference type="PROSITE" id="PS50178">
    <property type="entry name" value="ZF_FYVE"/>
    <property type="match status" value="1"/>
</dbReference>
<keyword evidence="9" id="KW-1185">Reference proteome</keyword>
<evidence type="ECO:0000256" key="3">
    <source>
        <dbReference type="ARBA" id="ARBA00022833"/>
    </source>
</evidence>
<feature type="coiled-coil region" evidence="5">
    <location>
        <begin position="375"/>
        <end position="440"/>
    </location>
</feature>
<keyword evidence="5" id="KW-0175">Coiled coil</keyword>
<dbReference type="Gene3D" id="2.60.120.680">
    <property type="entry name" value="GOLD domain"/>
    <property type="match status" value="1"/>
</dbReference>
<accession>A0ABP0FZI1</accession>
<evidence type="ECO:0000256" key="5">
    <source>
        <dbReference type="SAM" id="Coils"/>
    </source>
</evidence>
<dbReference type="EMBL" id="CAWYQH010000097">
    <property type="protein sequence ID" value="CAK8684177.1"/>
    <property type="molecule type" value="Genomic_DNA"/>
</dbReference>
<dbReference type="InterPro" id="IPR000306">
    <property type="entry name" value="Znf_FYVE"/>
</dbReference>
<keyword evidence="3" id="KW-0862">Zinc</keyword>
<evidence type="ECO:0000313" key="9">
    <source>
        <dbReference type="Proteomes" id="UP001642483"/>
    </source>
</evidence>
<dbReference type="Proteomes" id="UP001642483">
    <property type="component" value="Unassembled WGS sequence"/>
</dbReference>
<feature type="coiled-coil region" evidence="5">
    <location>
        <begin position="781"/>
        <end position="910"/>
    </location>
</feature>
<dbReference type="PANTHER" id="PTHR46753:SF2">
    <property type="entry name" value="FYVE AND COILED-COIL DOMAIN-CONTAINING PROTEIN 1"/>
    <property type="match status" value="1"/>
</dbReference>
<dbReference type="SMART" id="SM00064">
    <property type="entry name" value="FYVE"/>
    <property type="match status" value="1"/>
</dbReference>
<evidence type="ECO:0000256" key="1">
    <source>
        <dbReference type="ARBA" id="ARBA00022723"/>
    </source>
</evidence>
<evidence type="ECO:0000256" key="4">
    <source>
        <dbReference type="PROSITE-ProRule" id="PRU00091"/>
    </source>
</evidence>
<sequence length="1176" mass="134146">MATRSNLPKIVTDIQDVVTQICKDFESSNREPITDDSHALHRLCAKLEFLLTSSLKEKSILGTRRNYWHWIYSCLKTTKGLNDGIRYVHGNKEIKSSKGRGRAFIRYCLVHQTLADSLQNCIMNDSMTSQHISPNSVLTNQTYSSAFVTSLYDLNAVNFDLNSKGFDLDSGWPTFASKRNPSVVDQWAVRSHTGSFGSLASASVVMETPRLHGSGSSGAPSVDQRVEELVLELDQSDCRIKEQQDLILELQGKIEAIVKASNEKEDILARVISDLESKNRHLQEALSHMSSEFQEREHNWSEKHEKLSKEMDSSGSTNASLVSKVEQLEADKRTLEELVSQHMSKITSNFSQNSSNVINSPLTPTTSTPVYSSSHERFQLEENNYKNENKILNTQLQDCQKQCLQLKMKLNGNVSNAARLAEVCLQLEEEQQKLAKLEASIVTSASAQKLFLERLKKALDITDEAVGNQFEMILQHVTKSKENVVITETAQKNPTLADNDHESFLKSLKEENEILLVDFEATKHELGQYKQKLRESEVRMESMKLELASADNKSSNHLVDLEEQLSISNERCQEQVRHNAEILADLKATQERLKHTEVELQKAKQLCNELELKERELIAENLRMQQRHEDEICENELVFEELQAEIQQQENLNEALDKDLEKEKQKAIKLNGDLSMTNKAIEVFNDNIREQESMVSQTEKTLLEFQTGMNIVTNRLLSYEKQLEILLQQVEGFFHNIRLIDESEDVGDFKLDDDAEEMMDPSIKEQWRKMQERFVNILNKYKNLKRDLALTETQHEHLQQNSDTYKDSTETEIKNLKERLSEMQSNFDIHLITIKDLSDKHKVLQDAKAENSDHIDRLEYENNELKQVVVASKSVADELRLRLMEGSAQKVELEDKIKSQDSDILSLKEKITELLLDKDALWKSGEELQDKLRKAEQADDLDESGWVHDNEVTSCSSCGNTFTLTLRKHHCRICGNIFCKNCCCSFVIKGNKKLRSCIECFQKRQNINVPDPNASVKSVDASDVSTLWETPNSSTRDFEEITPEECASVVGVDGKDDGNLSIYDTSSARSVKSEDTVNIPARKSMYLPILVEQPGVILQWEISSDRSIDFKVCYSPTEEDEPQDLMAARRIESHLEPFIGQLEAKQEGVYSIVLDNTFSRINPKKVTYQLHTVINS</sequence>
<evidence type="ECO:0000313" key="8">
    <source>
        <dbReference type="EMBL" id="CAK8684177.1"/>
    </source>
</evidence>
<feature type="coiled-coil region" evidence="5">
    <location>
        <begin position="318"/>
        <end position="345"/>
    </location>
</feature>
<dbReference type="PANTHER" id="PTHR46753">
    <property type="entry name" value="FYVE AND COILED-COIL DOMAIN-CONTAINING PROTEIN 1"/>
    <property type="match status" value="1"/>
</dbReference>
<dbReference type="InterPro" id="IPR017455">
    <property type="entry name" value="Znf_FYVE-rel"/>
</dbReference>
<dbReference type="InterPro" id="IPR013083">
    <property type="entry name" value="Znf_RING/FYVE/PHD"/>
</dbReference>
<dbReference type="PROSITE" id="PS50826">
    <property type="entry name" value="RUN"/>
    <property type="match status" value="1"/>
</dbReference>
<dbReference type="SUPFAM" id="SSF101576">
    <property type="entry name" value="Supernatant protein factor (SPF), C-terminal domain"/>
    <property type="match status" value="1"/>
</dbReference>
<comment type="caution">
    <text evidence="8">The sequence shown here is derived from an EMBL/GenBank/DDBJ whole genome shotgun (WGS) entry which is preliminary data.</text>
</comment>
<evidence type="ECO:0000256" key="2">
    <source>
        <dbReference type="ARBA" id="ARBA00022771"/>
    </source>
</evidence>
<dbReference type="Pfam" id="PF01363">
    <property type="entry name" value="FYVE"/>
    <property type="match status" value="1"/>
</dbReference>
<dbReference type="InterPro" id="IPR036598">
    <property type="entry name" value="GOLD_dom_sf"/>
</dbReference>
<feature type="domain" description="RUN" evidence="7">
    <location>
        <begin position="34"/>
        <end position="166"/>
    </location>
</feature>
<evidence type="ECO:0008006" key="10">
    <source>
        <dbReference type="Google" id="ProtNLM"/>
    </source>
</evidence>
<evidence type="ECO:0000259" key="6">
    <source>
        <dbReference type="PROSITE" id="PS50178"/>
    </source>
</evidence>
<evidence type="ECO:0000259" key="7">
    <source>
        <dbReference type="PROSITE" id="PS50826"/>
    </source>
</evidence>